<dbReference type="SUPFAM" id="SSF50341">
    <property type="entry name" value="CheW-like"/>
    <property type="match status" value="1"/>
</dbReference>
<dbReference type="EMBL" id="LAZR01000569">
    <property type="protein sequence ID" value="KKN64034.1"/>
    <property type="molecule type" value="Genomic_DNA"/>
</dbReference>
<evidence type="ECO:0000259" key="1">
    <source>
        <dbReference type="SMART" id="SM00260"/>
    </source>
</evidence>
<organism evidence="2">
    <name type="scientific">marine sediment metagenome</name>
    <dbReference type="NCBI Taxonomy" id="412755"/>
    <lineage>
        <taxon>unclassified sequences</taxon>
        <taxon>metagenomes</taxon>
        <taxon>ecological metagenomes</taxon>
    </lineage>
</organism>
<gene>
    <name evidence="2" type="ORF">LCGC14_0495590</name>
</gene>
<dbReference type="GO" id="GO:0006935">
    <property type="term" value="P:chemotaxis"/>
    <property type="evidence" value="ECO:0007669"/>
    <property type="project" value="InterPro"/>
</dbReference>
<dbReference type="SMART" id="SM00260">
    <property type="entry name" value="CheW"/>
    <property type="match status" value="1"/>
</dbReference>
<dbReference type="Pfam" id="PF01584">
    <property type="entry name" value="CheW"/>
    <property type="match status" value="1"/>
</dbReference>
<dbReference type="AlphaFoldDB" id="A0A0F9SAF8"/>
<reference evidence="2" key="1">
    <citation type="journal article" date="2015" name="Nature">
        <title>Complex archaea that bridge the gap between prokaryotes and eukaryotes.</title>
        <authorList>
            <person name="Spang A."/>
            <person name="Saw J.H."/>
            <person name="Jorgensen S.L."/>
            <person name="Zaremba-Niedzwiedzka K."/>
            <person name="Martijn J."/>
            <person name="Lind A.E."/>
            <person name="van Eijk R."/>
            <person name="Schleper C."/>
            <person name="Guy L."/>
            <person name="Ettema T.J."/>
        </authorList>
    </citation>
    <scope>NUCLEOTIDE SEQUENCE</scope>
</reference>
<sequence length="188" mass="21060">MSDLKQIADHENALDLYFNDMFAEPMHDIVTSQAKHVTKDDHSTAFQALLIDINGLQLAIRTEEVKAILPWPETSLEQTPDTAHNELVMGLYNYASQQLKVINTANIVLPLEHRHNLATPSFLIIIGQGNFALSCHKINTVINLLPEDIRWRKNMTSRPWLAGIAMKKNCSIVSLDGLVNLLSPINLA</sequence>
<evidence type="ECO:0000313" key="2">
    <source>
        <dbReference type="EMBL" id="KKN64034.1"/>
    </source>
</evidence>
<comment type="caution">
    <text evidence="2">The sequence shown here is derived from an EMBL/GenBank/DDBJ whole genome shotgun (WGS) entry which is preliminary data.</text>
</comment>
<dbReference type="InterPro" id="IPR002545">
    <property type="entry name" value="CheW-lke_dom"/>
</dbReference>
<feature type="domain" description="CheW-like" evidence="1">
    <location>
        <begin position="43"/>
        <end position="179"/>
    </location>
</feature>
<dbReference type="GO" id="GO:0007165">
    <property type="term" value="P:signal transduction"/>
    <property type="evidence" value="ECO:0007669"/>
    <property type="project" value="InterPro"/>
</dbReference>
<accession>A0A0F9SAF8</accession>
<protein>
    <recommendedName>
        <fullName evidence="1">CheW-like domain-containing protein</fullName>
    </recommendedName>
</protein>
<name>A0A0F9SAF8_9ZZZZ</name>
<dbReference type="InterPro" id="IPR036061">
    <property type="entry name" value="CheW-like_dom_sf"/>
</dbReference>
<proteinExistence type="predicted"/>